<dbReference type="Pfam" id="PF17851">
    <property type="entry name" value="GH43_C2"/>
    <property type="match status" value="1"/>
</dbReference>
<comment type="similarity">
    <text evidence="1 6">Belongs to the glycosyl hydrolase 43 family.</text>
</comment>
<name>A0A354M512_9BACT</name>
<evidence type="ECO:0000313" key="9">
    <source>
        <dbReference type="Proteomes" id="UP000262954"/>
    </source>
</evidence>
<dbReference type="GO" id="GO:0005975">
    <property type="term" value="P:carbohydrate metabolic process"/>
    <property type="evidence" value="ECO:0007669"/>
    <property type="project" value="InterPro"/>
</dbReference>
<accession>A0A354M512</accession>
<feature type="active site" description="Proton acceptor" evidence="4">
    <location>
        <position position="36"/>
    </location>
</feature>
<feature type="domain" description="Beta-xylosidase C-terminal Concanavalin A-like" evidence="7">
    <location>
        <begin position="329"/>
        <end position="475"/>
    </location>
</feature>
<dbReference type="PANTHER" id="PTHR42812">
    <property type="entry name" value="BETA-XYLOSIDASE"/>
    <property type="match status" value="1"/>
</dbReference>
<sequence length="507" mass="58376">MKKLLLLFACISCIHFTSGQRVETYNNPVIRGDLADPTIIRIGNTYYATGTSSEWAPYYPMFKSNDLINWKQTGHIFNKQPEWTLSSFWAPELFYHNNKVYVYYTARDKNGVSYIGVATSDNPEKEFTDHGLLVKFGKEAIDAFVMEDNGDLHITWKAYGLDKRPIELLCNKMSKDGLRLEGEPFTLLRDDDHTLMEGQYWFKKGDYYYLMYATNNCCGPKSDYQVYVARSKTLKGPYEKYEGNPILTGSNDILSCGHGTVTTTPDGRMFYLCHAYLNGAGFFTGRQPILLELTIDKDQWLRFKSGDIAQLQQPVPFPGTKQKIINEFRDNFKSKKLKNDWCWNYLYSDIDTKTGNGYLLLSGTQKNNSQNGTALCVRSVKPNYSFETQVTNSNKSLKGLTFYGDDKNLVILGYQNNELILKEVKDGKENIIRKMNLPTNKPYLKIKITEGCNCSFFWSKNQKDWHIINTDKNGYNQLDRWDRVARPGLIHCGESDQPAEFSYFIIQ</sequence>
<dbReference type="PANTHER" id="PTHR42812:SF5">
    <property type="entry name" value="ENDO-ARABINASE"/>
    <property type="match status" value="1"/>
</dbReference>
<evidence type="ECO:0000256" key="6">
    <source>
        <dbReference type="RuleBase" id="RU361187"/>
    </source>
</evidence>
<feature type="site" description="Important for catalytic activity, responsible for pKa modulation of the active site Glu and correct orientation of both the proton donor and substrate" evidence="5">
    <location>
        <position position="142"/>
    </location>
</feature>
<dbReference type="EMBL" id="DNWC01000148">
    <property type="protein sequence ID" value="HBJ09601.1"/>
    <property type="molecule type" value="Genomic_DNA"/>
</dbReference>
<evidence type="ECO:0000313" key="8">
    <source>
        <dbReference type="EMBL" id="HBJ09601.1"/>
    </source>
</evidence>
<dbReference type="InterPro" id="IPR051795">
    <property type="entry name" value="Glycosyl_Hydrlase_43"/>
</dbReference>
<dbReference type="CDD" id="cd08999">
    <property type="entry name" value="GH43_ABN-like"/>
    <property type="match status" value="1"/>
</dbReference>
<dbReference type="InterPro" id="IPR023296">
    <property type="entry name" value="Glyco_hydro_beta-prop_sf"/>
</dbReference>
<dbReference type="Pfam" id="PF04616">
    <property type="entry name" value="Glyco_hydro_43"/>
    <property type="match status" value="1"/>
</dbReference>
<dbReference type="Proteomes" id="UP000262954">
    <property type="component" value="Unassembled WGS sequence"/>
</dbReference>
<dbReference type="Gene3D" id="2.60.120.200">
    <property type="match status" value="1"/>
</dbReference>
<gene>
    <name evidence="8" type="ORF">DDY73_11425</name>
</gene>
<evidence type="ECO:0000256" key="3">
    <source>
        <dbReference type="ARBA" id="ARBA00023295"/>
    </source>
</evidence>
<dbReference type="InterPro" id="IPR006710">
    <property type="entry name" value="Glyco_hydro_43"/>
</dbReference>
<dbReference type="InterPro" id="IPR013320">
    <property type="entry name" value="ConA-like_dom_sf"/>
</dbReference>
<keyword evidence="2 6" id="KW-0378">Hydrolase</keyword>
<dbReference type="GO" id="GO:0004553">
    <property type="term" value="F:hydrolase activity, hydrolyzing O-glycosyl compounds"/>
    <property type="evidence" value="ECO:0007669"/>
    <property type="project" value="InterPro"/>
</dbReference>
<proteinExistence type="inferred from homology"/>
<comment type="caution">
    <text evidence="8">The sequence shown here is derived from an EMBL/GenBank/DDBJ whole genome shotgun (WGS) entry which is preliminary data.</text>
</comment>
<dbReference type="InterPro" id="IPR041542">
    <property type="entry name" value="GH43_C2"/>
</dbReference>
<organism evidence="8 9">
    <name type="scientific">Coprobacter fastidiosus</name>
    <dbReference type="NCBI Taxonomy" id="1099853"/>
    <lineage>
        <taxon>Bacteria</taxon>
        <taxon>Pseudomonadati</taxon>
        <taxon>Bacteroidota</taxon>
        <taxon>Bacteroidia</taxon>
        <taxon>Bacteroidales</taxon>
        <taxon>Barnesiellaceae</taxon>
        <taxon>Coprobacter</taxon>
    </lineage>
</organism>
<protein>
    <submittedName>
        <fullName evidence="8">Beta-xylosidase</fullName>
    </submittedName>
</protein>
<dbReference type="AlphaFoldDB" id="A0A354M512"/>
<evidence type="ECO:0000256" key="4">
    <source>
        <dbReference type="PIRSR" id="PIRSR606710-1"/>
    </source>
</evidence>
<dbReference type="SUPFAM" id="SSF75005">
    <property type="entry name" value="Arabinanase/levansucrase/invertase"/>
    <property type="match status" value="1"/>
</dbReference>
<feature type="active site" description="Proton donor" evidence="4">
    <location>
        <position position="197"/>
    </location>
</feature>
<reference evidence="8 9" key="1">
    <citation type="journal article" date="2018" name="Nat. Biotechnol.">
        <title>A standardized bacterial taxonomy based on genome phylogeny substantially revises the tree of life.</title>
        <authorList>
            <person name="Parks D.H."/>
            <person name="Chuvochina M."/>
            <person name="Waite D.W."/>
            <person name="Rinke C."/>
            <person name="Skarshewski A."/>
            <person name="Chaumeil P.A."/>
            <person name="Hugenholtz P."/>
        </authorList>
    </citation>
    <scope>NUCLEOTIDE SEQUENCE [LARGE SCALE GENOMIC DNA]</scope>
    <source>
        <strain evidence="8">UBA11482</strain>
    </source>
</reference>
<evidence type="ECO:0000256" key="1">
    <source>
        <dbReference type="ARBA" id="ARBA00009865"/>
    </source>
</evidence>
<evidence type="ECO:0000256" key="2">
    <source>
        <dbReference type="ARBA" id="ARBA00022801"/>
    </source>
</evidence>
<evidence type="ECO:0000259" key="7">
    <source>
        <dbReference type="Pfam" id="PF17851"/>
    </source>
</evidence>
<dbReference type="Gene3D" id="2.115.10.20">
    <property type="entry name" value="Glycosyl hydrolase domain, family 43"/>
    <property type="match status" value="1"/>
</dbReference>
<keyword evidence="3 6" id="KW-0326">Glycosidase</keyword>
<dbReference type="SUPFAM" id="SSF49899">
    <property type="entry name" value="Concanavalin A-like lectins/glucanases"/>
    <property type="match status" value="1"/>
</dbReference>
<evidence type="ECO:0000256" key="5">
    <source>
        <dbReference type="PIRSR" id="PIRSR606710-2"/>
    </source>
</evidence>